<dbReference type="InterPro" id="IPR023213">
    <property type="entry name" value="CAT-like_dom_sf"/>
</dbReference>
<dbReference type="GO" id="GO:0005829">
    <property type="term" value="C:cytosol"/>
    <property type="evidence" value="ECO:0007669"/>
    <property type="project" value="TreeGrafter"/>
</dbReference>
<dbReference type="PROSITE" id="PS00189">
    <property type="entry name" value="LIPOYL"/>
    <property type="match status" value="1"/>
</dbReference>
<dbReference type="Gene3D" id="3.30.559.10">
    <property type="entry name" value="Chloramphenicol acetyltransferase-like domain"/>
    <property type="match status" value="1"/>
</dbReference>
<keyword evidence="17" id="KW-1185">Reference proteome</keyword>
<dbReference type="InterPro" id="IPR004167">
    <property type="entry name" value="PSBD"/>
</dbReference>
<gene>
    <name evidence="16" type="primary">odhB</name>
    <name evidence="16" type="ORF">EIC27_02915</name>
</gene>
<comment type="catalytic activity">
    <reaction evidence="11 12">
        <text>N(6)-[(R)-dihydrolipoyl]-L-lysyl-[protein] + succinyl-CoA = N(6)-[(R)-S(8)-succinyldihydrolipoyl]-L-lysyl-[protein] + CoA</text>
        <dbReference type="Rhea" id="RHEA:15213"/>
        <dbReference type="Rhea" id="RHEA-COMP:10475"/>
        <dbReference type="Rhea" id="RHEA-COMP:20092"/>
        <dbReference type="ChEBI" id="CHEBI:57287"/>
        <dbReference type="ChEBI" id="CHEBI:57292"/>
        <dbReference type="ChEBI" id="CHEBI:83100"/>
        <dbReference type="ChEBI" id="CHEBI:83120"/>
        <dbReference type="EC" id="2.3.1.61"/>
    </reaction>
</comment>
<keyword evidence="7 12" id="KW-0816">Tricarboxylic acid cycle</keyword>
<dbReference type="RefSeq" id="WP_126044653.1">
    <property type="nucleotide sequence ID" value="NZ_RXFM01000030.1"/>
</dbReference>
<dbReference type="Proteomes" id="UP000279470">
    <property type="component" value="Unassembled WGS sequence"/>
</dbReference>
<dbReference type="GO" id="GO:0004149">
    <property type="term" value="F:dihydrolipoyllysine-residue succinyltransferase activity"/>
    <property type="evidence" value="ECO:0007669"/>
    <property type="project" value="UniProtKB-UniRule"/>
</dbReference>
<evidence type="ECO:0000313" key="17">
    <source>
        <dbReference type="Proteomes" id="UP000279470"/>
    </source>
</evidence>
<evidence type="ECO:0000256" key="12">
    <source>
        <dbReference type="RuleBase" id="RU361138"/>
    </source>
</evidence>
<dbReference type="InterPro" id="IPR001078">
    <property type="entry name" value="2-oxoacid_DH_actylTfrase"/>
</dbReference>
<dbReference type="EMBL" id="RXFM01000030">
    <property type="protein sequence ID" value="RST68097.1"/>
    <property type="molecule type" value="Genomic_DNA"/>
</dbReference>
<dbReference type="InterPro" id="IPR006255">
    <property type="entry name" value="SucB"/>
</dbReference>
<sequence>MAVNIIVPSLGESVTEATIAKWHKKVGEQIRVDELLIELETDKITLEVNAPASGTISEIKFNEGDVVAVGDTLGLLEEGEVSQEVVKNDDESESDSINTNIDSQPVQNDVPKEQIFSPAASKIASENNIQNIENPTGKDGRATKGDVISAISNPQSQNQTSIVTQSQDQLEERVKMTRLRKTIAKRLKDSQNTAAILSTFNEVDMSAVIKCRKNYQEAFKEKHGVKLGFMSFFVKAVVAALKEIPAVNAEIDGDYLVYKNYYNIGVAVGTEQGLVVPVAKNADKMGHAEIEKNIVSLGKKARDGKLAMSDMQGGTFSITNGGIYGSLLSTPIINPPQSGILGMHNIVERPMAISGDVVIRPMMYIALSYDHRIIDGSEAVTFLRRVKEMVETPEKLLFNL</sequence>
<evidence type="ECO:0000256" key="7">
    <source>
        <dbReference type="ARBA" id="ARBA00022532"/>
    </source>
</evidence>
<evidence type="ECO:0000256" key="4">
    <source>
        <dbReference type="ARBA" id="ARBA00011666"/>
    </source>
</evidence>
<dbReference type="NCBIfam" id="TIGR01347">
    <property type="entry name" value="sucB"/>
    <property type="match status" value="1"/>
</dbReference>
<dbReference type="Pfam" id="PF00364">
    <property type="entry name" value="Biotin_lipoyl"/>
    <property type="match status" value="1"/>
</dbReference>
<dbReference type="PANTHER" id="PTHR43416:SF5">
    <property type="entry name" value="DIHYDROLIPOYLLYSINE-RESIDUE SUCCINYLTRANSFERASE COMPONENT OF 2-OXOGLUTARATE DEHYDROGENASE COMPLEX, MITOCHONDRIAL"/>
    <property type="match status" value="1"/>
</dbReference>
<dbReference type="FunFam" id="3.30.559.10:FF:000007">
    <property type="entry name" value="Dihydrolipoamide acetyltransferase component of pyruvate dehydrogenase complex"/>
    <property type="match status" value="1"/>
</dbReference>
<feature type="compositionally biased region" description="Polar residues" evidence="13">
    <location>
        <begin position="95"/>
        <end position="107"/>
    </location>
</feature>
<reference evidence="17" key="1">
    <citation type="submission" date="2018-11" db="EMBL/GenBank/DDBJ databases">
        <title>Phylogenetic, genomic, and biogeographic characterization of a novel and ubiquitous marine invertebrate-associated Rickettsiales parasite, Candidatus Marinoinvertebrata rohwerii, gen. nov., sp. nov.</title>
        <authorList>
            <person name="Klinges J.G."/>
            <person name="Rosales S.M."/>
            <person name="Mcminds R."/>
            <person name="Shaver E.C."/>
            <person name="Shantz A."/>
            <person name="Peters E.C."/>
            <person name="Burkepile D.E."/>
            <person name="Silliman B.R."/>
            <person name="Vega Thurber R.L."/>
        </authorList>
    </citation>
    <scope>NUCLEOTIDE SEQUENCE [LARGE SCALE GENOMIC DNA]</scope>
    <source>
        <strain evidence="17">a_cerv_44</strain>
    </source>
</reference>
<keyword evidence="8 12" id="KW-0808">Transferase</keyword>
<comment type="caution">
    <text evidence="16">The sequence shown here is derived from an EMBL/GenBank/DDBJ whole genome shotgun (WGS) entry which is preliminary data.</text>
</comment>
<comment type="pathway">
    <text evidence="2 12">Amino-acid degradation; L-lysine degradation via saccharopine pathway; glutaryl-CoA from L-lysine: step 6/6.</text>
</comment>
<dbReference type="InterPro" id="IPR050537">
    <property type="entry name" value="2-oxoacid_dehydrogenase"/>
</dbReference>
<evidence type="ECO:0000256" key="2">
    <source>
        <dbReference type="ARBA" id="ARBA00005145"/>
    </source>
</evidence>
<dbReference type="CDD" id="cd06849">
    <property type="entry name" value="lipoyl_domain"/>
    <property type="match status" value="1"/>
</dbReference>
<evidence type="ECO:0000256" key="13">
    <source>
        <dbReference type="SAM" id="MobiDB-lite"/>
    </source>
</evidence>
<dbReference type="UniPathway" id="UPA00868">
    <property type="reaction ID" value="UER00840"/>
</dbReference>
<keyword evidence="10 12" id="KW-0012">Acyltransferase</keyword>
<dbReference type="Pfam" id="PF02817">
    <property type="entry name" value="E3_binding"/>
    <property type="match status" value="1"/>
</dbReference>
<evidence type="ECO:0000259" key="14">
    <source>
        <dbReference type="PROSITE" id="PS50968"/>
    </source>
</evidence>
<name>A0A429XNK6_9RICK</name>
<evidence type="ECO:0000313" key="16">
    <source>
        <dbReference type="EMBL" id="RST68097.1"/>
    </source>
</evidence>
<dbReference type="OrthoDB" id="9805770at2"/>
<keyword evidence="9 12" id="KW-0450">Lipoyl</keyword>
<dbReference type="GO" id="GO:0045252">
    <property type="term" value="C:oxoglutarate dehydrogenase complex"/>
    <property type="evidence" value="ECO:0007669"/>
    <property type="project" value="UniProtKB-UniRule"/>
</dbReference>
<dbReference type="SUPFAM" id="SSF52777">
    <property type="entry name" value="CoA-dependent acyltransferases"/>
    <property type="match status" value="1"/>
</dbReference>
<evidence type="ECO:0000256" key="10">
    <source>
        <dbReference type="ARBA" id="ARBA00023315"/>
    </source>
</evidence>
<accession>A0A429XNK6</accession>
<dbReference type="InterPro" id="IPR000089">
    <property type="entry name" value="Biotin_lipoyl"/>
</dbReference>
<dbReference type="GO" id="GO:0006099">
    <property type="term" value="P:tricarboxylic acid cycle"/>
    <property type="evidence" value="ECO:0007669"/>
    <property type="project" value="UniProtKB-UniRule"/>
</dbReference>
<dbReference type="PROSITE" id="PS51826">
    <property type="entry name" value="PSBD"/>
    <property type="match status" value="1"/>
</dbReference>
<evidence type="ECO:0000256" key="6">
    <source>
        <dbReference type="ARBA" id="ARBA00019511"/>
    </source>
</evidence>
<dbReference type="Pfam" id="PF00198">
    <property type="entry name" value="2-oxoacid_dh"/>
    <property type="match status" value="1"/>
</dbReference>
<feature type="domain" description="Peripheral subunit-binding (PSBD)" evidence="15">
    <location>
        <begin position="115"/>
        <end position="151"/>
    </location>
</feature>
<dbReference type="Gene3D" id="2.40.50.100">
    <property type="match status" value="1"/>
</dbReference>
<proteinExistence type="inferred from homology"/>
<dbReference type="InterPro" id="IPR011053">
    <property type="entry name" value="Single_hybrid_motif"/>
</dbReference>
<dbReference type="AlphaFoldDB" id="A0A429XNK6"/>
<evidence type="ECO:0000259" key="15">
    <source>
        <dbReference type="PROSITE" id="PS51826"/>
    </source>
</evidence>
<dbReference type="Gene3D" id="4.10.320.10">
    <property type="entry name" value="E3-binding domain"/>
    <property type="match status" value="1"/>
</dbReference>
<dbReference type="PROSITE" id="PS50968">
    <property type="entry name" value="BIOTINYL_LIPOYL"/>
    <property type="match status" value="1"/>
</dbReference>
<evidence type="ECO:0000256" key="3">
    <source>
        <dbReference type="ARBA" id="ARBA00007317"/>
    </source>
</evidence>
<dbReference type="PANTHER" id="PTHR43416">
    <property type="entry name" value="DIHYDROLIPOYLLYSINE-RESIDUE SUCCINYLTRANSFERASE COMPONENT OF 2-OXOGLUTARATE DEHYDROGENASE COMPLEX, MITOCHONDRIAL-RELATED"/>
    <property type="match status" value="1"/>
</dbReference>
<comment type="cofactor">
    <cofactor evidence="12">
        <name>(R)-lipoate</name>
        <dbReference type="ChEBI" id="CHEBI:83088"/>
    </cofactor>
    <text evidence="12">Binds 1 lipoyl cofactor covalently.</text>
</comment>
<organism evidence="16 17">
    <name type="scientific">Candidatus Aquarickettsia rohweri</name>
    <dbReference type="NCBI Taxonomy" id="2602574"/>
    <lineage>
        <taxon>Bacteria</taxon>
        <taxon>Pseudomonadati</taxon>
        <taxon>Pseudomonadota</taxon>
        <taxon>Alphaproteobacteria</taxon>
        <taxon>Rickettsiales</taxon>
        <taxon>Candidatus Midichloriaceae</taxon>
        <taxon>Candidatus Aquarickettsia</taxon>
    </lineage>
</organism>
<dbReference type="InterPro" id="IPR003016">
    <property type="entry name" value="2-oxoA_DH_lipoyl-BS"/>
</dbReference>
<dbReference type="EC" id="2.3.1.61" evidence="5 12"/>
<dbReference type="GO" id="GO:0033512">
    <property type="term" value="P:L-lysine catabolic process to acetyl-CoA via saccharopine"/>
    <property type="evidence" value="ECO:0007669"/>
    <property type="project" value="UniProtKB-UniRule"/>
</dbReference>
<protein>
    <recommendedName>
        <fullName evidence="6 12">Dihydrolipoyllysine-residue succinyltransferase component of 2-oxoglutarate dehydrogenase complex</fullName>
        <ecNumber evidence="5 12">2.3.1.61</ecNumber>
    </recommendedName>
    <alternativeName>
        <fullName evidence="12">2-oxoglutarate dehydrogenase complex component E2</fullName>
    </alternativeName>
</protein>
<feature type="region of interest" description="Disordered" evidence="13">
    <location>
        <begin position="81"/>
        <end position="110"/>
    </location>
</feature>
<comment type="subunit">
    <text evidence="4">Forms a 24-polypeptide structural core with octahedral symmetry. Part of the 2-oxoglutarate dehydrogenase (OGDH) complex composed of E1 (2-oxoglutarate dehydrogenase), E2 (dihydrolipoamide succinyltransferase) and E3 (dihydrolipoamide dehydrogenase); the complex contains multiple copies of the three enzymatic components (E1, E2 and E3).</text>
</comment>
<evidence type="ECO:0000256" key="1">
    <source>
        <dbReference type="ARBA" id="ARBA00004052"/>
    </source>
</evidence>
<feature type="domain" description="Lipoyl-binding" evidence="14">
    <location>
        <begin position="2"/>
        <end position="77"/>
    </location>
</feature>
<dbReference type="InterPro" id="IPR036625">
    <property type="entry name" value="E3-bd_dom_sf"/>
</dbReference>
<evidence type="ECO:0000256" key="5">
    <source>
        <dbReference type="ARBA" id="ARBA00012945"/>
    </source>
</evidence>
<dbReference type="SUPFAM" id="SSF51230">
    <property type="entry name" value="Single hybrid motif"/>
    <property type="match status" value="1"/>
</dbReference>
<evidence type="ECO:0000256" key="8">
    <source>
        <dbReference type="ARBA" id="ARBA00022679"/>
    </source>
</evidence>
<comment type="similarity">
    <text evidence="3 12">Belongs to the 2-oxoacid dehydrogenase family.</text>
</comment>
<dbReference type="NCBIfam" id="NF004309">
    <property type="entry name" value="PRK05704.1"/>
    <property type="match status" value="1"/>
</dbReference>
<evidence type="ECO:0000256" key="9">
    <source>
        <dbReference type="ARBA" id="ARBA00022823"/>
    </source>
</evidence>
<evidence type="ECO:0000256" key="11">
    <source>
        <dbReference type="ARBA" id="ARBA00052761"/>
    </source>
</evidence>
<comment type="function">
    <text evidence="1 12">E2 component of the 2-oxoglutarate dehydrogenase (OGDH) complex which catalyzes the second step in the conversion of 2-oxoglutarate to succinyl-CoA and CO(2).</text>
</comment>